<keyword evidence="3" id="KW-1185">Reference proteome</keyword>
<comment type="caution">
    <text evidence="2">The sequence shown here is derived from an EMBL/GenBank/DDBJ whole genome shotgun (WGS) entry which is preliminary data.</text>
</comment>
<dbReference type="EMBL" id="JARYMX010000001">
    <property type="protein sequence ID" value="KAJ9566162.1"/>
    <property type="molecule type" value="Genomic_DNA"/>
</dbReference>
<dbReference type="Proteomes" id="UP001172457">
    <property type="component" value="Chromosome 1"/>
</dbReference>
<protein>
    <submittedName>
        <fullName evidence="2">Uncharacterized protein</fullName>
    </submittedName>
</protein>
<sequence length="190" mass="21283">MSLESELTREMFNGSNKHNARPVIFSQGSLGRLYEAKALSEYERKVLVQAFLGNLSLFFCQLRLAWLVEGHSGIEPTNDYHENTHARTPPQPAISGSPLIRRCSGPAYARPKAQPQSLTRLEGNPVYDWASPRTGNQEILIFVNGELLSTSRLHEGPLYEQSHNPMRPGPEGPDPKYGYLKKRIAPGNRT</sequence>
<organism evidence="2 3">
    <name type="scientific">Centaurea solstitialis</name>
    <name type="common">yellow star-thistle</name>
    <dbReference type="NCBI Taxonomy" id="347529"/>
    <lineage>
        <taxon>Eukaryota</taxon>
        <taxon>Viridiplantae</taxon>
        <taxon>Streptophyta</taxon>
        <taxon>Embryophyta</taxon>
        <taxon>Tracheophyta</taxon>
        <taxon>Spermatophyta</taxon>
        <taxon>Magnoliopsida</taxon>
        <taxon>eudicotyledons</taxon>
        <taxon>Gunneridae</taxon>
        <taxon>Pentapetalae</taxon>
        <taxon>asterids</taxon>
        <taxon>campanulids</taxon>
        <taxon>Asterales</taxon>
        <taxon>Asteraceae</taxon>
        <taxon>Carduoideae</taxon>
        <taxon>Cardueae</taxon>
        <taxon>Centaureinae</taxon>
        <taxon>Centaurea</taxon>
    </lineage>
</organism>
<name>A0AA38WM24_9ASTR</name>
<evidence type="ECO:0000313" key="3">
    <source>
        <dbReference type="Proteomes" id="UP001172457"/>
    </source>
</evidence>
<dbReference type="AlphaFoldDB" id="A0AA38WM24"/>
<evidence type="ECO:0000313" key="2">
    <source>
        <dbReference type="EMBL" id="KAJ9566162.1"/>
    </source>
</evidence>
<evidence type="ECO:0000256" key="1">
    <source>
        <dbReference type="SAM" id="MobiDB-lite"/>
    </source>
</evidence>
<feature type="region of interest" description="Disordered" evidence="1">
    <location>
        <begin position="158"/>
        <end position="190"/>
    </location>
</feature>
<proteinExistence type="predicted"/>
<reference evidence="2" key="1">
    <citation type="submission" date="2023-03" db="EMBL/GenBank/DDBJ databases">
        <title>Chromosome-scale reference genome and RAD-based genetic map of yellow starthistle (Centaurea solstitialis) reveal putative structural variation and QTLs associated with invader traits.</title>
        <authorList>
            <person name="Reatini B."/>
            <person name="Cang F.A."/>
            <person name="Jiang Q."/>
            <person name="Mckibben M.T.W."/>
            <person name="Barker M.S."/>
            <person name="Rieseberg L.H."/>
            <person name="Dlugosch K.M."/>
        </authorList>
    </citation>
    <scope>NUCLEOTIDE SEQUENCE</scope>
    <source>
        <strain evidence="2">CAN-66</strain>
        <tissue evidence="2">Leaf</tissue>
    </source>
</reference>
<accession>A0AA38WM24</accession>
<gene>
    <name evidence="2" type="ORF">OSB04_002128</name>
</gene>